<feature type="domain" description="Response regulatory" evidence="4">
    <location>
        <begin position="2"/>
        <end position="116"/>
    </location>
</feature>
<keyword evidence="1 3" id="KW-0238">DNA-binding</keyword>
<evidence type="ECO:0000259" key="5">
    <source>
        <dbReference type="PROSITE" id="PS51755"/>
    </source>
</evidence>
<keyword evidence="2" id="KW-0597">Phosphoprotein</keyword>
<dbReference type="GO" id="GO:0006355">
    <property type="term" value="P:regulation of DNA-templated transcription"/>
    <property type="evidence" value="ECO:0007669"/>
    <property type="project" value="InterPro"/>
</dbReference>
<dbReference type="InterPro" id="IPR036388">
    <property type="entry name" value="WH-like_DNA-bd_sf"/>
</dbReference>
<feature type="DNA-binding region" description="OmpR/PhoB-type" evidence="3">
    <location>
        <begin position="124"/>
        <end position="218"/>
    </location>
</feature>
<evidence type="ECO:0000259" key="4">
    <source>
        <dbReference type="PROSITE" id="PS50110"/>
    </source>
</evidence>
<dbReference type="GO" id="GO:0000976">
    <property type="term" value="F:transcription cis-regulatory region binding"/>
    <property type="evidence" value="ECO:0007669"/>
    <property type="project" value="TreeGrafter"/>
</dbReference>
<dbReference type="InterPro" id="IPR001867">
    <property type="entry name" value="OmpR/PhoB-type_DNA-bd"/>
</dbReference>
<sequence length="219" mass="24131">MRVLVVDDHQELLTLVSQALERDGHVVRQAADVEQARRALEEEEVEVIVLDVGLPDGSGLVLCRELRREGIQTPILILTAHNRVDERVEGLDSGADDFLGKPFAVAELRARVRALGRRRERASTVQVRLGDVVLDFGKREALRADSRVPITAREWSILEALASRGGRVMSRDELLESIWGDTSTGAVSSLEVLVGRIRRKLGDDVVRTLRGAGYGLGRG</sequence>
<dbReference type="GO" id="GO:0032993">
    <property type="term" value="C:protein-DNA complex"/>
    <property type="evidence" value="ECO:0007669"/>
    <property type="project" value="TreeGrafter"/>
</dbReference>
<evidence type="ECO:0000256" key="3">
    <source>
        <dbReference type="PROSITE-ProRule" id="PRU01091"/>
    </source>
</evidence>
<dbReference type="PANTHER" id="PTHR48111:SF36">
    <property type="entry name" value="TRANSCRIPTIONAL REGULATORY PROTEIN CUTR"/>
    <property type="match status" value="1"/>
</dbReference>
<protein>
    <submittedName>
        <fullName evidence="6">DNA-binding response regulator</fullName>
    </submittedName>
</protein>
<dbReference type="Proteomes" id="UP000217257">
    <property type="component" value="Chromosome"/>
</dbReference>
<dbReference type="PANTHER" id="PTHR48111">
    <property type="entry name" value="REGULATOR OF RPOS"/>
    <property type="match status" value="1"/>
</dbReference>
<dbReference type="Pfam" id="PF00486">
    <property type="entry name" value="Trans_reg_C"/>
    <property type="match status" value="1"/>
</dbReference>
<dbReference type="InterPro" id="IPR039420">
    <property type="entry name" value="WalR-like"/>
</dbReference>
<evidence type="ECO:0000256" key="1">
    <source>
        <dbReference type="ARBA" id="ARBA00023125"/>
    </source>
</evidence>
<accession>A0A250J5I6</accession>
<dbReference type="GO" id="GO:0005829">
    <property type="term" value="C:cytosol"/>
    <property type="evidence" value="ECO:0007669"/>
    <property type="project" value="TreeGrafter"/>
</dbReference>
<evidence type="ECO:0000313" key="6">
    <source>
        <dbReference type="EMBL" id="ATB38446.1"/>
    </source>
</evidence>
<dbReference type="Gene3D" id="3.40.50.2300">
    <property type="match status" value="1"/>
</dbReference>
<dbReference type="SMART" id="SM00448">
    <property type="entry name" value="REC"/>
    <property type="match status" value="1"/>
</dbReference>
<evidence type="ECO:0000256" key="2">
    <source>
        <dbReference type="PROSITE-ProRule" id="PRU00169"/>
    </source>
</evidence>
<dbReference type="RefSeq" id="WP_095986617.1">
    <property type="nucleotide sequence ID" value="NZ_CP022098.1"/>
</dbReference>
<name>A0A250J5I6_9BACT</name>
<feature type="domain" description="OmpR/PhoB-type" evidence="5">
    <location>
        <begin position="124"/>
        <end position="218"/>
    </location>
</feature>
<dbReference type="SUPFAM" id="SSF52172">
    <property type="entry name" value="CheY-like"/>
    <property type="match status" value="1"/>
</dbReference>
<gene>
    <name evidence="6" type="ORF">CYFUS_003881</name>
</gene>
<dbReference type="InterPro" id="IPR011006">
    <property type="entry name" value="CheY-like_superfamily"/>
</dbReference>
<dbReference type="SMART" id="SM00862">
    <property type="entry name" value="Trans_reg_C"/>
    <property type="match status" value="1"/>
</dbReference>
<proteinExistence type="predicted"/>
<dbReference type="CDD" id="cd00383">
    <property type="entry name" value="trans_reg_C"/>
    <property type="match status" value="1"/>
</dbReference>
<dbReference type="InterPro" id="IPR001789">
    <property type="entry name" value="Sig_transdc_resp-reg_receiver"/>
</dbReference>
<feature type="modified residue" description="4-aspartylphosphate" evidence="2">
    <location>
        <position position="51"/>
    </location>
</feature>
<dbReference type="AlphaFoldDB" id="A0A250J5I6"/>
<organism evidence="6 7">
    <name type="scientific">Cystobacter fuscus</name>
    <dbReference type="NCBI Taxonomy" id="43"/>
    <lineage>
        <taxon>Bacteria</taxon>
        <taxon>Pseudomonadati</taxon>
        <taxon>Myxococcota</taxon>
        <taxon>Myxococcia</taxon>
        <taxon>Myxococcales</taxon>
        <taxon>Cystobacterineae</taxon>
        <taxon>Archangiaceae</taxon>
        <taxon>Cystobacter</taxon>
    </lineage>
</organism>
<dbReference type="GO" id="GO:0000156">
    <property type="term" value="F:phosphorelay response regulator activity"/>
    <property type="evidence" value="ECO:0007669"/>
    <property type="project" value="TreeGrafter"/>
</dbReference>
<reference evidence="6 7" key="1">
    <citation type="submission" date="2017-06" db="EMBL/GenBank/DDBJ databases">
        <title>Sequencing and comparative analysis of myxobacterial genomes.</title>
        <authorList>
            <person name="Rupp O."/>
            <person name="Goesmann A."/>
            <person name="Sogaard-Andersen L."/>
        </authorList>
    </citation>
    <scope>NUCLEOTIDE SEQUENCE [LARGE SCALE GENOMIC DNA]</scope>
    <source>
        <strain evidence="6 7">DSM 52655</strain>
    </source>
</reference>
<dbReference type="EMBL" id="CP022098">
    <property type="protein sequence ID" value="ATB38446.1"/>
    <property type="molecule type" value="Genomic_DNA"/>
</dbReference>
<dbReference type="PROSITE" id="PS51755">
    <property type="entry name" value="OMPR_PHOB"/>
    <property type="match status" value="1"/>
</dbReference>
<evidence type="ECO:0000313" key="7">
    <source>
        <dbReference type="Proteomes" id="UP000217257"/>
    </source>
</evidence>
<dbReference type="KEGG" id="cfus:CYFUS_003881"/>
<dbReference type="PROSITE" id="PS50110">
    <property type="entry name" value="RESPONSE_REGULATORY"/>
    <property type="match status" value="1"/>
</dbReference>
<dbReference type="Pfam" id="PF00072">
    <property type="entry name" value="Response_reg"/>
    <property type="match status" value="1"/>
</dbReference>
<dbReference type="Gene3D" id="1.10.10.10">
    <property type="entry name" value="Winged helix-like DNA-binding domain superfamily/Winged helix DNA-binding domain"/>
    <property type="match status" value="1"/>
</dbReference>